<accession>A0AAN9KEW1</accession>
<dbReference type="EMBL" id="JAYMYQ010000008">
    <property type="protein sequence ID" value="KAK7315764.1"/>
    <property type="molecule type" value="Genomic_DNA"/>
</dbReference>
<evidence type="ECO:0000313" key="2">
    <source>
        <dbReference type="Proteomes" id="UP001367508"/>
    </source>
</evidence>
<gene>
    <name evidence="1" type="ORF">VNO77_34337</name>
</gene>
<dbReference type="AlphaFoldDB" id="A0AAN9KEW1"/>
<protein>
    <submittedName>
        <fullName evidence="1">Uncharacterized protein</fullName>
    </submittedName>
</protein>
<keyword evidence="2" id="KW-1185">Reference proteome</keyword>
<dbReference type="Proteomes" id="UP001367508">
    <property type="component" value="Unassembled WGS sequence"/>
</dbReference>
<proteinExistence type="predicted"/>
<name>A0AAN9KEW1_CANGL</name>
<evidence type="ECO:0000313" key="1">
    <source>
        <dbReference type="EMBL" id="KAK7315764.1"/>
    </source>
</evidence>
<comment type="caution">
    <text evidence="1">The sequence shown here is derived from an EMBL/GenBank/DDBJ whole genome shotgun (WGS) entry which is preliminary data.</text>
</comment>
<sequence length="71" mass="8035">MDSSSPTKRFSHCRRKKKKLLLLQDLGASEASEEIHGLKRNAYHALYPGIVPHDSYHLKASNCSHQPPSYC</sequence>
<organism evidence="1 2">
    <name type="scientific">Canavalia gladiata</name>
    <name type="common">Sword bean</name>
    <name type="synonym">Dolichos gladiatus</name>
    <dbReference type="NCBI Taxonomy" id="3824"/>
    <lineage>
        <taxon>Eukaryota</taxon>
        <taxon>Viridiplantae</taxon>
        <taxon>Streptophyta</taxon>
        <taxon>Embryophyta</taxon>
        <taxon>Tracheophyta</taxon>
        <taxon>Spermatophyta</taxon>
        <taxon>Magnoliopsida</taxon>
        <taxon>eudicotyledons</taxon>
        <taxon>Gunneridae</taxon>
        <taxon>Pentapetalae</taxon>
        <taxon>rosids</taxon>
        <taxon>fabids</taxon>
        <taxon>Fabales</taxon>
        <taxon>Fabaceae</taxon>
        <taxon>Papilionoideae</taxon>
        <taxon>50 kb inversion clade</taxon>
        <taxon>NPAAA clade</taxon>
        <taxon>indigoferoid/millettioid clade</taxon>
        <taxon>Phaseoleae</taxon>
        <taxon>Canavalia</taxon>
    </lineage>
</organism>
<reference evidence="1 2" key="1">
    <citation type="submission" date="2024-01" db="EMBL/GenBank/DDBJ databases">
        <title>The genomes of 5 underutilized Papilionoideae crops provide insights into root nodulation and disease resistanc.</title>
        <authorList>
            <person name="Jiang F."/>
        </authorList>
    </citation>
    <scope>NUCLEOTIDE SEQUENCE [LARGE SCALE GENOMIC DNA]</scope>
    <source>
        <strain evidence="1">LVBAO_FW01</strain>
        <tissue evidence="1">Leaves</tissue>
    </source>
</reference>